<feature type="domain" description="Restriction endonuclease type I HsdR N-terminal" evidence="1">
    <location>
        <begin position="29"/>
        <end position="134"/>
    </location>
</feature>
<dbReference type="Proteomes" id="UP000012149">
    <property type="component" value="Unassembled WGS sequence"/>
</dbReference>
<reference evidence="2 3" key="1">
    <citation type="submission" date="2013-01" db="EMBL/GenBank/DDBJ databases">
        <authorList>
            <person name="Harkins D.M."/>
            <person name="Durkin A.S."/>
            <person name="Brinkac L.M."/>
            <person name="Haft D.H."/>
            <person name="Selengut J.D."/>
            <person name="Sanka R."/>
            <person name="DePew J."/>
            <person name="Purushe J."/>
            <person name="Matthias M.A."/>
            <person name="Vinetz J.M."/>
            <person name="Sutton G.G."/>
            <person name="Nierman W.C."/>
            <person name="Fouts D.E."/>
        </authorList>
    </citation>
    <scope>NUCLEOTIDE SEQUENCE [LARGE SCALE GENOMIC DNA]</scope>
    <source>
        <strain evidence="2 3">CBC1416</strain>
    </source>
</reference>
<sequence>MHEYRPIAESNNFIVLDKYTREWQVSESYQSEADLERELVQDLINQGYEFLSDLNTPEKMLVNVRENLQSLNGMQFSEGEWIRFVETWLDRPSDTVADKTRKIHDDYIHDFVFDDGHIQNIYLLDKKNIAATKYRSSGSLNKPALIRIVMMLPF</sequence>
<evidence type="ECO:0000313" key="3">
    <source>
        <dbReference type="Proteomes" id="UP000012149"/>
    </source>
</evidence>
<organism evidence="2 3">
    <name type="scientific">Leptospira santarosai str. CBC1416</name>
    <dbReference type="NCBI Taxonomy" id="1193059"/>
    <lineage>
        <taxon>Bacteria</taxon>
        <taxon>Pseudomonadati</taxon>
        <taxon>Spirochaetota</taxon>
        <taxon>Spirochaetia</taxon>
        <taxon>Leptospirales</taxon>
        <taxon>Leptospiraceae</taxon>
        <taxon>Leptospira</taxon>
    </lineage>
</organism>
<dbReference type="AlphaFoldDB" id="M6VSP8"/>
<evidence type="ECO:0000259" key="1">
    <source>
        <dbReference type="Pfam" id="PF04313"/>
    </source>
</evidence>
<evidence type="ECO:0000313" key="2">
    <source>
        <dbReference type="EMBL" id="EMO56084.1"/>
    </source>
</evidence>
<name>M6VSP8_9LEPT</name>
<dbReference type="GO" id="GO:0009035">
    <property type="term" value="F:type I site-specific deoxyribonuclease activity"/>
    <property type="evidence" value="ECO:0007669"/>
    <property type="project" value="UniProtKB-EC"/>
</dbReference>
<accession>M6VSP8</accession>
<dbReference type="EMBL" id="AKWE02000184">
    <property type="protein sequence ID" value="EMO56084.1"/>
    <property type="molecule type" value="Genomic_DNA"/>
</dbReference>
<dbReference type="Gene3D" id="3.90.640.50">
    <property type="match status" value="1"/>
</dbReference>
<comment type="caution">
    <text evidence="2">The sequence shown here is derived from an EMBL/GenBank/DDBJ whole genome shotgun (WGS) entry which is preliminary data.</text>
</comment>
<dbReference type="InterPro" id="IPR007409">
    <property type="entry name" value="Restrct_endonuc_type1_HsdR_N"/>
</dbReference>
<gene>
    <name evidence="2" type="ORF">LEP1GSC161_2134</name>
</gene>
<dbReference type="GO" id="GO:0009307">
    <property type="term" value="P:DNA restriction-modification system"/>
    <property type="evidence" value="ECO:0007669"/>
    <property type="project" value="UniProtKB-KW"/>
</dbReference>
<protein>
    <submittedName>
        <fullName evidence="2">Type I restriction enzyme R protein, N-terminal domain protein</fullName>
    </submittedName>
</protein>
<dbReference type="GO" id="GO:0003677">
    <property type="term" value="F:DNA binding"/>
    <property type="evidence" value="ECO:0007669"/>
    <property type="project" value="UniProtKB-KW"/>
</dbReference>
<proteinExistence type="predicted"/>
<dbReference type="GO" id="GO:0005524">
    <property type="term" value="F:ATP binding"/>
    <property type="evidence" value="ECO:0007669"/>
    <property type="project" value="UniProtKB-KW"/>
</dbReference>
<dbReference type="Pfam" id="PF04313">
    <property type="entry name" value="HSDR_N"/>
    <property type="match status" value="1"/>
</dbReference>